<dbReference type="RefSeq" id="WP_213656200.1">
    <property type="nucleotide sequence ID" value="NZ_BOSL01000016.1"/>
</dbReference>
<protein>
    <recommendedName>
        <fullName evidence="3">Sporulation protein</fullName>
    </recommendedName>
</protein>
<keyword evidence="2" id="KW-1185">Reference proteome</keyword>
<reference evidence="1 2" key="1">
    <citation type="submission" date="2021-03" db="EMBL/GenBank/DDBJ databases">
        <title>Antimicrobial resistance genes in bacteria isolated from Japanese honey, and their potential for conferring macrolide and lincosamide resistance in the American foulbrood pathogen Paenibacillus larvae.</title>
        <authorList>
            <person name="Okamoto M."/>
            <person name="Kumagai M."/>
            <person name="Kanamori H."/>
            <person name="Takamatsu D."/>
        </authorList>
    </citation>
    <scope>NUCLEOTIDE SEQUENCE [LARGE SCALE GENOMIC DNA]</scope>
    <source>
        <strain evidence="1 2">J42TS3</strain>
    </source>
</reference>
<dbReference type="EMBL" id="BOSL01000016">
    <property type="protein sequence ID" value="GIP55140.1"/>
    <property type="molecule type" value="Genomic_DNA"/>
</dbReference>
<name>A0ABQ4MGN1_9BACL</name>
<evidence type="ECO:0000313" key="2">
    <source>
        <dbReference type="Proteomes" id="UP000679992"/>
    </source>
</evidence>
<gene>
    <name evidence="1" type="ORF">J42TS3_41750</name>
</gene>
<evidence type="ECO:0008006" key="3">
    <source>
        <dbReference type="Google" id="ProtNLM"/>
    </source>
</evidence>
<evidence type="ECO:0000313" key="1">
    <source>
        <dbReference type="EMBL" id="GIP55140.1"/>
    </source>
</evidence>
<sequence length="303" mass="34721">MDFFSLRADMKSLQSEQQLLDYIGIGEPGSALHKAAARGDLRYTTEGNVMNLTISRPSGDMKLDHKIKEGLARGISRYIVEVLEESLALKIAWAQYSFATRDEGLAAEESCRKLLAGPEEGDQAARRRRMDGIYHVLKGYLQENSYLDLDGFIAFRLQDYRDKLRETVDVAMEEYLLDQQYEEFIHLLQYFVHFQEPLTPLIHLMHKQDHEFSILNEEFTKISAPPCGGVVANIADQEMEMEDMIVSTLISLAPNRIMIHTLHPEAQIISTIRRIFGDRAEVCLHCPPCQMFHQESRRLDQGT</sequence>
<accession>A0ABQ4MGN1</accession>
<dbReference type="InterPro" id="IPR014199">
    <property type="entry name" value="Spore_YtxC"/>
</dbReference>
<organism evidence="1 2">
    <name type="scientific">Paenibacillus vini</name>
    <dbReference type="NCBI Taxonomy" id="1476024"/>
    <lineage>
        <taxon>Bacteria</taxon>
        <taxon>Bacillati</taxon>
        <taxon>Bacillota</taxon>
        <taxon>Bacilli</taxon>
        <taxon>Bacillales</taxon>
        <taxon>Paenibacillaceae</taxon>
        <taxon>Paenibacillus</taxon>
    </lineage>
</organism>
<dbReference type="Proteomes" id="UP000679992">
    <property type="component" value="Unassembled WGS sequence"/>
</dbReference>
<dbReference type="Pfam" id="PF08812">
    <property type="entry name" value="YtxC"/>
    <property type="match status" value="1"/>
</dbReference>
<comment type="caution">
    <text evidence="1">The sequence shown here is derived from an EMBL/GenBank/DDBJ whole genome shotgun (WGS) entry which is preliminary data.</text>
</comment>
<proteinExistence type="predicted"/>